<keyword evidence="8 12" id="KW-0067">ATP-binding</keyword>
<comment type="cofactor">
    <cofactor evidence="12">
        <name>Mg(2+)</name>
        <dbReference type="ChEBI" id="CHEBI:18420"/>
    </cofactor>
    <text evidence="12">Requires a divalent cation, most likely magnesium in vivo, as an electrophilic catalyst to aid phosphoryl group transfer. It is the chelate of the metal and the nucleotide that is the actual substrate.</text>
</comment>
<feature type="binding site" evidence="12">
    <location>
        <position position="185"/>
    </location>
    <ligand>
        <name>ATP</name>
        <dbReference type="ChEBI" id="CHEBI:30616"/>
    </ligand>
</feature>
<feature type="binding site" evidence="12">
    <location>
        <position position="286"/>
    </location>
    <ligand>
        <name>K(+)</name>
        <dbReference type="ChEBI" id="CHEBI:29103"/>
    </ligand>
</feature>
<keyword evidence="7 12" id="KW-0418">Kinase</keyword>
<dbReference type="PANTHER" id="PTHR10584:SF166">
    <property type="entry name" value="RIBOKINASE"/>
    <property type="match status" value="1"/>
</dbReference>
<comment type="subcellular location">
    <subcellularLocation>
        <location evidence="12">Cytoplasm</location>
    </subcellularLocation>
</comment>
<feature type="binding site" evidence="12">
    <location>
        <position position="288"/>
    </location>
    <ligand>
        <name>K(+)</name>
        <dbReference type="ChEBI" id="CHEBI:29103"/>
    </ligand>
</feature>
<evidence type="ECO:0000313" key="15">
    <source>
        <dbReference type="EMBL" id="MCU6743884.1"/>
    </source>
</evidence>
<dbReference type="InterPro" id="IPR011877">
    <property type="entry name" value="Ribokinase"/>
</dbReference>
<sequence length="305" mass="32338">MKQILVVGSLNMDTVIETPHMPKCGETITGKSVEQIPGGKGANQAYAVGKLGGKVVMLGAVGDDTKGQQLLDNLNAVNVDVSHVEKLKAVPTGQAYITVDSNGDNAIIIIAGANGKVTKKLIRENRELICGSDIIVMQLEIPLEVVQYVKELAVEEGKTIILDPAPARSDIPESLWNGIDFIKPNETEIGILTGTGMGDRKERICAARELIRKGVKNVIVTLGGEGCIHVTADSEEYFPAHKVKAVDTTAAGDCFTAAFALALSQGKNCREAISFGQKASAIAVTRKGAQTSIPTLEEIREYGGD</sequence>
<comment type="caution">
    <text evidence="12">Lacks conserved residue(s) required for the propagation of feature annotation.</text>
</comment>
<reference evidence="15 16" key="1">
    <citation type="journal article" date="2021" name="ISME Commun">
        <title>Automated analysis of genomic sequences facilitates high-throughput and comprehensive description of bacteria.</title>
        <authorList>
            <person name="Hitch T.C.A."/>
        </authorList>
    </citation>
    <scope>NUCLEOTIDE SEQUENCE [LARGE SCALE GENOMIC DNA]</scope>
    <source>
        <strain evidence="15 16">Sanger_18</strain>
    </source>
</reference>
<feature type="binding site" evidence="12">
    <location>
        <begin position="11"/>
        <end position="13"/>
    </location>
    <ligand>
        <name>substrate</name>
    </ligand>
</feature>
<dbReference type="EMBL" id="JAOQKJ010000003">
    <property type="protein sequence ID" value="MCU6743884.1"/>
    <property type="molecule type" value="Genomic_DNA"/>
</dbReference>
<evidence type="ECO:0000256" key="3">
    <source>
        <dbReference type="ARBA" id="ARBA00016943"/>
    </source>
</evidence>
<evidence type="ECO:0000256" key="5">
    <source>
        <dbReference type="ARBA" id="ARBA00022723"/>
    </source>
</evidence>
<proteinExistence type="inferred from homology"/>
<gene>
    <name evidence="12 15" type="primary">rbsK</name>
    <name evidence="15" type="ORF">OCV77_05150</name>
</gene>
<dbReference type="NCBIfam" id="TIGR02152">
    <property type="entry name" value="D_ribokin_bact"/>
    <property type="match status" value="1"/>
</dbReference>
<dbReference type="PIRSF" id="PIRSF000535">
    <property type="entry name" value="1PFK/6PFK/LacC"/>
    <property type="match status" value="1"/>
</dbReference>
<feature type="binding site" evidence="12">
    <location>
        <begin position="39"/>
        <end position="43"/>
    </location>
    <ligand>
        <name>substrate</name>
    </ligand>
</feature>
<accession>A0ABT2T0U9</accession>
<keyword evidence="10 12" id="KW-0630">Potassium</keyword>
<evidence type="ECO:0000256" key="4">
    <source>
        <dbReference type="ARBA" id="ARBA00022679"/>
    </source>
</evidence>
<dbReference type="SUPFAM" id="SSF53613">
    <property type="entry name" value="Ribokinase-like"/>
    <property type="match status" value="1"/>
</dbReference>
<dbReference type="InterPro" id="IPR002173">
    <property type="entry name" value="Carboh/pur_kinase_PfkB_CS"/>
</dbReference>
<evidence type="ECO:0000256" key="9">
    <source>
        <dbReference type="ARBA" id="ARBA00022842"/>
    </source>
</evidence>
<dbReference type="Proteomes" id="UP001652432">
    <property type="component" value="Unassembled WGS sequence"/>
</dbReference>
<dbReference type="CDD" id="cd01174">
    <property type="entry name" value="ribokinase"/>
    <property type="match status" value="1"/>
</dbReference>
<dbReference type="PROSITE" id="PS00584">
    <property type="entry name" value="PFKB_KINASES_2"/>
    <property type="match status" value="1"/>
</dbReference>
<dbReference type="RefSeq" id="WP_262573855.1">
    <property type="nucleotide sequence ID" value="NZ_JAOQKJ010000003.1"/>
</dbReference>
<keyword evidence="4 12" id="KW-0808">Transferase</keyword>
<feature type="binding site" evidence="12">
    <location>
        <begin position="221"/>
        <end position="226"/>
    </location>
    <ligand>
        <name>ATP</name>
        <dbReference type="ChEBI" id="CHEBI:30616"/>
    </ligand>
</feature>
<feature type="binding site" evidence="12">
    <location>
        <position position="283"/>
    </location>
    <ligand>
        <name>K(+)</name>
        <dbReference type="ChEBI" id="CHEBI:29103"/>
    </ligand>
</feature>
<comment type="similarity">
    <text evidence="1">Belongs to the carbohydrate kinase pfkB family.</text>
</comment>
<name>A0ABT2T0U9_9FIRM</name>
<evidence type="ECO:0000256" key="8">
    <source>
        <dbReference type="ARBA" id="ARBA00022840"/>
    </source>
</evidence>
<keyword evidence="11 12" id="KW-0119">Carbohydrate metabolism</keyword>
<evidence type="ECO:0000256" key="6">
    <source>
        <dbReference type="ARBA" id="ARBA00022741"/>
    </source>
</evidence>
<comment type="similarity">
    <text evidence="13">Belongs to the carbohydrate kinase PfkB family. LacC subfamily.</text>
</comment>
<dbReference type="InterPro" id="IPR017583">
    <property type="entry name" value="Tagatose/fructose_Pkinase"/>
</dbReference>
<comment type="subunit">
    <text evidence="12">Homodimer.</text>
</comment>
<feature type="binding site" evidence="12">
    <location>
        <position position="292"/>
    </location>
    <ligand>
        <name>K(+)</name>
        <dbReference type="ChEBI" id="CHEBI:29103"/>
    </ligand>
</feature>
<comment type="catalytic activity">
    <reaction evidence="12">
        <text>D-ribose + ATP = D-ribose 5-phosphate + ADP + H(+)</text>
        <dbReference type="Rhea" id="RHEA:13697"/>
        <dbReference type="ChEBI" id="CHEBI:15378"/>
        <dbReference type="ChEBI" id="CHEBI:30616"/>
        <dbReference type="ChEBI" id="CHEBI:47013"/>
        <dbReference type="ChEBI" id="CHEBI:78346"/>
        <dbReference type="ChEBI" id="CHEBI:456216"/>
        <dbReference type="EC" id="2.7.1.15"/>
    </reaction>
</comment>
<dbReference type="PRINTS" id="PR00990">
    <property type="entry name" value="RIBOKINASE"/>
</dbReference>
<keyword evidence="9 12" id="KW-0460">Magnesium</keyword>
<keyword evidence="13" id="KW-0423">Lactose metabolism</keyword>
<evidence type="ECO:0000256" key="12">
    <source>
        <dbReference type="HAMAP-Rule" id="MF_01987"/>
    </source>
</evidence>
<dbReference type="InterPro" id="IPR011611">
    <property type="entry name" value="PfkB_dom"/>
</dbReference>
<dbReference type="PANTHER" id="PTHR10584">
    <property type="entry name" value="SUGAR KINASE"/>
    <property type="match status" value="1"/>
</dbReference>
<evidence type="ECO:0000256" key="11">
    <source>
        <dbReference type="ARBA" id="ARBA00023277"/>
    </source>
</evidence>
<feature type="binding site" evidence="12">
    <location>
        <position position="140"/>
    </location>
    <ligand>
        <name>substrate</name>
    </ligand>
</feature>
<comment type="caution">
    <text evidence="15">The sequence shown here is derived from an EMBL/GenBank/DDBJ whole genome shotgun (WGS) entry which is preliminary data.</text>
</comment>
<dbReference type="InterPro" id="IPR029056">
    <property type="entry name" value="Ribokinase-like"/>
</dbReference>
<keyword evidence="5 12" id="KW-0479">Metal-binding</keyword>
<evidence type="ECO:0000256" key="13">
    <source>
        <dbReference type="PIRNR" id="PIRNR000535"/>
    </source>
</evidence>
<evidence type="ECO:0000256" key="1">
    <source>
        <dbReference type="ARBA" id="ARBA00005380"/>
    </source>
</evidence>
<dbReference type="GO" id="GO:0004747">
    <property type="term" value="F:ribokinase activity"/>
    <property type="evidence" value="ECO:0007669"/>
    <property type="project" value="UniProtKB-EC"/>
</dbReference>
<feature type="active site" description="Proton acceptor" evidence="12">
    <location>
        <position position="253"/>
    </location>
</feature>
<comment type="pathway">
    <text evidence="12">Carbohydrate metabolism; D-ribose degradation; D-ribose 5-phosphate from beta-D-ribopyranose: step 2/2.</text>
</comment>
<dbReference type="InterPro" id="IPR002139">
    <property type="entry name" value="Ribo/fructo_kinase"/>
</dbReference>
<dbReference type="PROSITE" id="PS00583">
    <property type="entry name" value="PFKB_KINASES_1"/>
    <property type="match status" value="1"/>
</dbReference>
<evidence type="ECO:0000313" key="16">
    <source>
        <dbReference type="Proteomes" id="UP001652432"/>
    </source>
</evidence>
<dbReference type="HAMAP" id="MF_01987">
    <property type="entry name" value="Ribokinase"/>
    <property type="match status" value="1"/>
</dbReference>
<feature type="binding site" evidence="12">
    <location>
        <position position="247"/>
    </location>
    <ligand>
        <name>K(+)</name>
        <dbReference type="ChEBI" id="CHEBI:29103"/>
    </ligand>
</feature>
<feature type="binding site" evidence="12">
    <location>
        <begin position="252"/>
        <end position="253"/>
    </location>
    <ligand>
        <name>ATP</name>
        <dbReference type="ChEBI" id="CHEBI:30616"/>
    </ligand>
</feature>
<organism evidence="15 16">
    <name type="scientific">Suilimivivens aceti</name>
    <dbReference type="NCBI Taxonomy" id="2981774"/>
    <lineage>
        <taxon>Bacteria</taxon>
        <taxon>Bacillati</taxon>
        <taxon>Bacillota</taxon>
        <taxon>Clostridia</taxon>
        <taxon>Lachnospirales</taxon>
        <taxon>Lachnospiraceae</taxon>
        <taxon>Suilimivivens</taxon>
    </lineage>
</organism>
<dbReference type="Pfam" id="PF00294">
    <property type="entry name" value="PfkB"/>
    <property type="match status" value="1"/>
</dbReference>
<keyword evidence="16" id="KW-1185">Reference proteome</keyword>
<keyword evidence="6 12" id="KW-0547">Nucleotide-binding</keyword>
<protein>
    <recommendedName>
        <fullName evidence="3 12">Ribokinase</fullName>
        <shortName evidence="12">RK</shortName>
        <ecNumber evidence="2 12">2.7.1.15</ecNumber>
    </recommendedName>
</protein>
<keyword evidence="12" id="KW-0963">Cytoplasm</keyword>
<evidence type="ECO:0000256" key="7">
    <source>
        <dbReference type="ARBA" id="ARBA00022777"/>
    </source>
</evidence>
<feature type="binding site" evidence="12">
    <location>
        <position position="253"/>
    </location>
    <ligand>
        <name>substrate</name>
    </ligand>
</feature>
<comment type="similarity">
    <text evidence="12">Belongs to the carbohydrate kinase PfkB family. Ribokinase subfamily.</text>
</comment>
<dbReference type="EC" id="2.7.1.15" evidence="2 12"/>
<comment type="pathway">
    <text evidence="13">Carbohydrate metabolism; D-tagatose 6-phosphate degradation; D-glyceraldehyde 3-phosphate and glycerone phosphate from D-tagatose 6-phosphate: step 1/2.</text>
</comment>
<evidence type="ECO:0000256" key="10">
    <source>
        <dbReference type="ARBA" id="ARBA00022958"/>
    </source>
</evidence>
<evidence type="ECO:0000256" key="2">
    <source>
        <dbReference type="ARBA" id="ARBA00012035"/>
    </source>
</evidence>
<feature type="domain" description="Carbohydrate kinase PfkB" evidence="14">
    <location>
        <begin position="1"/>
        <end position="295"/>
    </location>
</feature>
<feature type="binding site" evidence="12">
    <location>
        <position position="249"/>
    </location>
    <ligand>
        <name>K(+)</name>
        <dbReference type="ChEBI" id="CHEBI:29103"/>
    </ligand>
</feature>
<comment type="catalytic activity">
    <reaction evidence="13">
        <text>D-tagatofuranose 6-phosphate + ATP = D-tagatofuranose 1,6-bisphosphate + ADP + H(+)</text>
        <dbReference type="Rhea" id="RHEA:12420"/>
        <dbReference type="ChEBI" id="CHEBI:15378"/>
        <dbReference type="ChEBI" id="CHEBI:30616"/>
        <dbReference type="ChEBI" id="CHEBI:58694"/>
        <dbReference type="ChEBI" id="CHEBI:58695"/>
        <dbReference type="ChEBI" id="CHEBI:456216"/>
        <dbReference type="EC" id="2.7.1.144"/>
    </reaction>
</comment>
<comment type="activity regulation">
    <text evidence="12">Activated by a monovalent cation that binds near, but not in, the active site. The most likely occupant of the site in vivo is potassium. Ion binding induces a conformational change that may alter substrate affinity.</text>
</comment>
<evidence type="ECO:0000259" key="14">
    <source>
        <dbReference type="Pfam" id="PF00294"/>
    </source>
</evidence>
<comment type="function">
    <text evidence="12">Catalyzes the phosphorylation of ribose at O-5 in a reaction requiring ATP and magnesium. The resulting D-ribose-5-phosphate can then be used either for sythesis of nucleotides, histidine, and tryptophan, or as a component of the pentose phosphate pathway.</text>
</comment>
<dbReference type="Gene3D" id="3.40.1190.20">
    <property type="match status" value="1"/>
</dbReference>